<keyword evidence="8" id="KW-0862">Zinc</keyword>
<comment type="catalytic activity">
    <reaction evidence="1">
        <text>S-ubiquitinyl-[E2 ubiquitin-conjugating enzyme]-L-cysteine + [acceptor protein]-L-lysine = [E2 ubiquitin-conjugating enzyme]-L-cysteine + N(6)-ubiquitinyl-[acceptor protein]-L-lysine.</text>
        <dbReference type="EC" id="2.3.2.27"/>
    </reaction>
</comment>
<accession>A0A6A6LEA3</accession>
<reference evidence="12 13" key="1">
    <citation type="journal article" date="2020" name="Mol. Plant">
        <title>The Chromosome-Based Rubber Tree Genome Provides New Insights into Spurge Genome Evolution and Rubber Biosynthesis.</title>
        <authorList>
            <person name="Liu J."/>
            <person name="Shi C."/>
            <person name="Shi C.C."/>
            <person name="Li W."/>
            <person name="Zhang Q.J."/>
            <person name="Zhang Y."/>
            <person name="Li K."/>
            <person name="Lu H.F."/>
            <person name="Shi C."/>
            <person name="Zhu S.T."/>
            <person name="Xiao Z.Y."/>
            <person name="Nan H."/>
            <person name="Yue Y."/>
            <person name="Zhu X.G."/>
            <person name="Wu Y."/>
            <person name="Hong X.N."/>
            <person name="Fan G.Y."/>
            <person name="Tong Y."/>
            <person name="Zhang D."/>
            <person name="Mao C.L."/>
            <person name="Liu Y.L."/>
            <person name="Hao S.J."/>
            <person name="Liu W.Q."/>
            <person name="Lv M.Q."/>
            <person name="Zhang H.B."/>
            <person name="Liu Y."/>
            <person name="Hu-Tang G.R."/>
            <person name="Wang J.P."/>
            <person name="Wang J.H."/>
            <person name="Sun Y.H."/>
            <person name="Ni S.B."/>
            <person name="Chen W.B."/>
            <person name="Zhang X.C."/>
            <person name="Jiao Y.N."/>
            <person name="Eichler E.E."/>
            <person name="Li G.H."/>
            <person name="Liu X."/>
            <person name="Gao L.Z."/>
        </authorList>
    </citation>
    <scope>NUCLEOTIDE SEQUENCE [LARGE SCALE GENOMIC DNA]</scope>
    <source>
        <strain evidence="13">cv. GT1</strain>
        <tissue evidence="12">Leaf</tissue>
    </source>
</reference>
<organism evidence="12 13">
    <name type="scientific">Hevea brasiliensis</name>
    <name type="common">Para rubber tree</name>
    <name type="synonym">Siphonia brasiliensis</name>
    <dbReference type="NCBI Taxonomy" id="3981"/>
    <lineage>
        <taxon>Eukaryota</taxon>
        <taxon>Viridiplantae</taxon>
        <taxon>Streptophyta</taxon>
        <taxon>Embryophyta</taxon>
        <taxon>Tracheophyta</taxon>
        <taxon>Spermatophyta</taxon>
        <taxon>Magnoliopsida</taxon>
        <taxon>eudicotyledons</taxon>
        <taxon>Gunneridae</taxon>
        <taxon>Pentapetalae</taxon>
        <taxon>rosids</taxon>
        <taxon>fabids</taxon>
        <taxon>Malpighiales</taxon>
        <taxon>Euphorbiaceae</taxon>
        <taxon>Crotonoideae</taxon>
        <taxon>Micrandreae</taxon>
        <taxon>Hevea</taxon>
    </lineage>
</organism>
<dbReference type="SUPFAM" id="SSF57850">
    <property type="entry name" value="RING/U-box"/>
    <property type="match status" value="1"/>
</dbReference>
<evidence type="ECO:0000259" key="10">
    <source>
        <dbReference type="PROSITE" id="PS50089"/>
    </source>
</evidence>
<dbReference type="EMBL" id="JAAGAX010000011">
    <property type="protein sequence ID" value="KAF2298413.1"/>
    <property type="molecule type" value="Genomic_DNA"/>
</dbReference>
<evidence type="ECO:0000259" key="11">
    <source>
        <dbReference type="PROSITE" id="PS51382"/>
    </source>
</evidence>
<keyword evidence="6 9" id="KW-0863">Zinc-finger</keyword>
<evidence type="ECO:0000256" key="6">
    <source>
        <dbReference type="ARBA" id="ARBA00022771"/>
    </source>
</evidence>
<dbReference type="AlphaFoldDB" id="A0A6A6LEA3"/>
<dbReference type="GO" id="GO:0016567">
    <property type="term" value="P:protein ubiquitination"/>
    <property type="evidence" value="ECO:0007669"/>
    <property type="project" value="UniProtKB-UniPathway"/>
</dbReference>
<evidence type="ECO:0000256" key="2">
    <source>
        <dbReference type="ARBA" id="ARBA00004906"/>
    </source>
</evidence>
<keyword evidence="13" id="KW-1185">Reference proteome</keyword>
<evidence type="ECO:0000256" key="8">
    <source>
        <dbReference type="ARBA" id="ARBA00022833"/>
    </source>
</evidence>
<evidence type="ECO:0000256" key="4">
    <source>
        <dbReference type="ARBA" id="ARBA00022679"/>
    </source>
</evidence>
<dbReference type="GO" id="GO:0061630">
    <property type="term" value="F:ubiquitin protein ligase activity"/>
    <property type="evidence" value="ECO:0007669"/>
    <property type="project" value="UniProtKB-EC"/>
</dbReference>
<dbReference type="InterPro" id="IPR001841">
    <property type="entry name" value="Znf_RING"/>
</dbReference>
<evidence type="ECO:0000313" key="13">
    <source>
        <dbReference type="Proteomes" id="UP000467840"/>
    </source>
</evidence>
<dbReference type="PANTHER" id="PTHR46764:SF1">
    <property type="entry name" value="E3 UBIQUITIN-PROTEIN LIGASE NLA"/>
    <property type="match status" value="1"/>
</dbReference>
<evidence type="ECO:0000256" key="3">
    <source>
        <dbReference type="ARBA" id="ARBA00012483"/>
    </source>
</evidence>
<dbReference type="PANTHER" id="PTHR46764">
    <property type="entry name" value="E3 UBIQUITIN-PROTEIN LIGASE BAH1"/>
    <property type="match status" value="1"/>
</dbReference>
<dbReference type="CDD" id="cd23127">
    <property type="entry name" value="RING-HC_BAH1-like"/>
    <property type="match status" value="1"/>
</dbReference>
<keyword evidence="5" id="KW-0479">Metal-binding</keyword>
<dbReference type="InterPro" id="IPR033326">
    <property type="entry name" value="BAH1"/>
</dbReference>
<dbReference type="InterPro" id="IPR018957">
    <property type="entry name" value="Znf_C3HC4_RING-type"/>
</dbReference>
<feature type="domain" description="SPX" evidence="11">
    <location>
        <begin position="1"/>
        <end position="152"/>
    </location>
</feature>
<gene>
    <name evidence="12" type="ORF">GH714_023511</name>
</gene>
<proteinExistence type="predicted"/>
<comment type="pathway">
    <text evidence="2">Protein modification; protein ubiquitination.</text>
</comment>
<dbReference type="Pfam" id="PF00097">
    <property type="entry name" value="zf-C3HC4"/>
    <property type="match status" value="1"/>
</dbReference>
<evidence type="ECO:0000256" key="7">
    <source>
        <dbReference type="ARBA" id="ARBA00022786"/>
    </source>
</evidence>
<keyword evidence="7" id="KW-0833">Ubl conjugation pathway</keyword>
<dbReference type="InterPro" id="IPR013083">
    <property type="entry name" value="Znf_RING/FYVE/PHD"/>
</dbReference>
<dbReference type="CDD" id="cd14482">
    <property type="entry name" value="SPX_BAH1-like"/>
    <property type="match status" value="1"/>
</dbReference>
<dbReference type="PROSITE" id="PS50089">
    <property type="entry name" value="ZF_RING_2"/>
    <property type="match status" value="1"/>
</dbReference>
<evidence type="ECO:0000256" key="5">
    <source>
        <dbReference type="ARBA" id="ARBA00022723"/>
    </source>
</evidence>
<name>A0A6A6LEA3_HEVBR</name>
<dbReference type="SMART" id="SM00184">
    <property type="entry name" value="RING"/>
    <property type="match status" value="1"/>
</dbReference>
<dbReference type="Proteomes" id="UP000467840">
    <property type="component" value="Chromosome 1"/>
</dbReference>
<sequence length="388" mass="43777">MKFCKKYQEYMQGQQKELPGVGLKNLKKILKKCRTDLESHQELDGSPPAAQHCPHHCPVCDGTFFPSLLKEMSAVVGCFNERAQKLLELHLASGVRKYFMWFKGKLKGNHVALMQEGKDLVTYALINAIAVQKILKKYDKIHYSNQGQAFRSQARSMHIEILQSPWLCELMAFHINLRKTKIKSKKKVPALFEGCSLTFDDDDKPSLSCELFDSVKLDIDLTCSICLDTVFDPVSLTCGHIFCHMCACSAASVSIVDGLKSAEPKEKCPLCRQAGVYEGAVHLEELNILLSQSKYWEERMQSERVERVRQAKQHWEYQCQAFVVNGVLVPLLLDGVLLVCVRKFCLSKMASPTVAMKLLGTSLVGSFRGGYRIWSSLPSMPFLGFVRP</sequence>
<dbReference type="PROSITE" id="PS00518">
    <property type="entry name" value="ZF_RING_1"/>
    <property type="match status" value="1"/>
</dbReference>
<dbReference type="GO" id="GO:0008270">
    <property type="term" value="F:zinc ion binding"/>
    <property type="evidence" value="ECO:0007669"/>
    <property type="project" value="UniProtKB-KW"/>
</dbReference>
<feature type="domain" description="RING-type" evidence="10">
    <location>
        <begin position="223"/>
        <end position="272"/>
    </location>
</feature>
<dbReference type="PROSITE" id="PS51382">
    <property type="entry name" value="SPX"/>
    <property type="match status" value="1"/>
</dbReference>
<dbReference type="Gene3D" id="3.30.40.10">
    <property type="entry name" value="Zinc/RING finger domain, C3HC4 (zinc finger)"/>
    <property type="match status" value="1"/>
</dbReference>
<evidence type="ECO:0000313" key="12">
    <source>
        <dbReference type="EMBL" id="KAF2298413.1"/>
    </source>
</evidence>
<comment type="caution">
    <text evidence="12">The sequence shown here is derived from an EMBL/GenBank/DDBJ whole genome shotgun (WGS) entry which is preliminary data.</text>
</comment>
<dbReference type="UniPathway" id="UPA00143"/>
<evidence type="ECO:0000256" key="1">
    <source>
        <dbReference type="ARBA" id="ARBA00000900"/>
    </source>
</evidence>
<dbReference type="EC" id="2.3.2.27" evidence="3"/>
<keyword evidence="4" id="KW-0808">Transferase</keyword>
<dbReference type="InterPro" id="IPR017907">
    <property type="entry name" value="Znf_RING_CS"/>
</dbReference>
<dbReference type="InterPro" id="IPR004331">
    <property type="entry name" value="SPX_dom"/>
</dbReference>
<evidence type="ECO:0000256" key="9">
    <source>
        <dbReference type="PROSITE-ProRule" id="PRU00175"/>
    </source>
</evidence>
<protein>
    <recommendedName>
        <fullName evidence="3">RING-type E3 ubiquitin transferase</fullName>
        <ecNumber evidence="3">2.3.2.27</ecNumber>
    </recommendedName>
</protein>